<comment type="cofactor">
    <cofactor evidence="1">
        <name>Zn(2+)</name>
        <dbReference type="ChEBI" id="CHEBI:29105"/>
    </cofactor>
</comment>
<dbReference type="InterPro" id="IPR008915">
    <property type="entry name" value="Peptidase_M50"/>
</dbReference>
<reference evidence="14 15" key="1">
    <citation type="journal article" date="2004" name="Science">
        <title>Illuminating the evolutionary history of chlamydiae.</title>
        <authorList>
            <person name="Horn M."/>
            <person name="Collingro A."/>
            <person name="Schmitz-Esser S."/>
            <person name="Beier C.L."/>
            <person name="Purkhold U."/>
            <person name="Fartmann B."/>
            <person name="Brandt P."/>
            <person name="Nyakatura G.J."/>
            <person name="Droege M."/>
            <person name="Frishman D."/>
            <person name="Rattei T."/>
            <person name="Mewes H."/>
            <person name="Wagner M."/>
        </authorList>
    </citation>
    <scope>NUCLEOTIDE SEQUENCE [LARGE SCALE GENOMIC DNA]</scope>
    <source>
        <strain evidence="14 15">UWE25</strain>
    </source>
</reference>
<evidence type="ECO:0000256" key="10">
    <source>
        <dbReference type="ARBA" id="ARBA00023049"/>
    </source>
</evidence>
<evidence type="ECO:0000256" key="7">
    <source>
        <dbReference type="ARBA" id="ARBA00022801"/>
    </source>
</evidence>
<keyword evidence="10" id="KW-0482">Metalloprotease</keyword>
<dbReference type="HOGENOM" id="CLU_709494_0_0_0"/>
<dbReference type="AlphaFoldDB" id="Q6MBM9"/>
<feature type="transmembrane region" description="Helical" evidence="12">
    <location>
        <begin position="165"/>
        <end position="198"/>
    </location>
</feature>
<evidence type="ECO:0000313" key="15">
    <source>
        <dbReference type="Proteomes" id="UP000000529"/>
    </source>
</evidence>
<evidence type="ECO:0000256" key="1">
    <source>
        <dbReference type="ARBA" id="ARBA00001947"/>
    </source>
</evidence>
<comment type="subcellular location">
    <subcellularLocation>
        <location evidence="2">Membrane</location>
        <topology evidence="2">Multi-pass membrane protein</topology>
    </subcellularLocation>
</comment>
<dbReference type="EMBL" id="BX908798">
    <property type="protein sequence ID" value="CAF24020.1"/>
    <property type="molecule type" value="Genomic_DNA"/>
</dbReference>
<dbReference type="RefSeq" id="WP_011175845.1">
    <property type="nucleotide sequence ID" value="NC_005861.2"/>
</dbReference>
<dbReference type="GO" id="GO:0006508">
    <property type="term" value="P:proteolysis"/>
    <property type="evidence" value="ECO:0007669"/>
    <property type="project" value="UniProtKB-KW"/>
</dbReference>
<feature type="transmembrane region" description="Helical" evidence="12">
    <location>
        <begin position="87"/>
        <end position="109"/>
    </location>
</feature>
<name>Q6MBM9_PARUW</name>
<dbReference type="KEGG" id="pcu:PC_RS06235"/>
<dbReference type="eggNOG" id="COG1994">
    <property type="taxonomic scope" value="Bacteria"/>
</dbReference>
<keyword evidence="6" id="KW-0479">Metal-binding</keyword>
<dbReference type="GO" id="GO:0016020">
    <property type="term" value="C:membrane"/>
    <property type="evidence" value="ECO:0007669"/>
    <property type="project" value="UniProtKB-SubCell"/>
</dbReference>
<dbReference type="GO" id="GO:0008237">
    <property type="term" value="F:metallopeptidase activity"/>
    <property type="evidence" value="ECO:0007669"/>
    <property type="project" value="UniProtKB-KW"/>
</dbReference>
<dbReference type="Pfam" id="PF02163">
    <property type="entry name" value="Peptidase_M50"/>
    <property type="match status" value="2"/>
</dbReference>
<sequence>MISISSFIPIRVFPFFWFLIAMIGWLNSQSLIGTAIWSLVILISILIHEYGHALTALAFGQKAEIDLVGLGGVTRRTGKDLTKWQEFLVVLNGPLAGFVLFFLVYWVYSHWNALSSPLIKYAFEVAIHVNIFWTLLNLLPVLPLDGGQLLRIILESLLGIKGLKLAFFLSVVLAAFLCLYFFSIQQFFVGALFLMMGFESYRSWIDVRKITAGDADTKLQKKMAEAIENLRMGNQEEAFSKFVSLREQASQGVIYVTATQYMAHILADQGQYKQAYEWLISIKSKLSLPYLKMLQQLAYRLQEWEMAVKIGNQIFQQDQASDIALINALSYAIMGEAKPAIGWLRSAEQVGLSNLPTIIQKREFDAIRDLPEFKAWLNKSF</sequence>
<evidence type="ECO:0000313" key="14">
    <source>
        <dbReference type="EMBL" id="CAF24020.1"/>
    </source>
</evidence>
<feature type="transmembrane region" description="Helical" evidence="12">
    <location>
        <begin position="7"/>
        <end position="25"/>
    </location>
</feature>
<keyword evidence="9 12" id="KW-1133">Transmembrane helix</keyword>
<keyword evidence="4" id="KW-0645">Protease</keyword>
<dbReference type="OrthoDB" id="166377at2"/>
<evidence type="ECO:0000259" key="13">
    <source>
        <dbReference type="Pfam" id="PF02163"/>
    </source>
</evidence>
<evidence type="ECO:0000256" key="11">
    <source>
        <dbReference type="ARBA" id="ARBA00023136"/>
    </source>
</evidence>
<evidence type="ECO:0000256" key="5">
    <source>
        <dbReference type="ARBA" id="ARBA00022692"/>
    </source>
</evidence>
<gene>
    <name evidence="14" type="ORF">PC_RS06235</name>
</gene>
<evidence type="ECO:0000256" key="9">
    <source>
        <dbReference type="ARBA" id="ARBA00022989"/>
    </source>
</evidence>
<comment type="similarity">
    <text evidence="3">Belongs to the peptidase M50B family.</text>
</comment>
<protein>
    <recommendedName>
        <fullName evidence="13">Peptidase M50 domain-containing protein</fullName>
    </recommendedName>
</protein>
<feature type="domain" description="Peptidase M50" evidence="13">
    <location>
        <begin position="38"/>
        <end position="108"/>
    </location>
</feature>
<evidence type="ECO:0000256" key="12">
    <source>
        <dbReference type="SAM" id="Phobius"/>
    </source>
</evidence>
<feature type="domain" description="Peptidase M50" evidence="13">
    <location>
        <begin position="120"/>
        <end position="160"/>
    </location>
</feature>
<evidence type="ECO:0000256" key="8">
    <source>
        <dbReference type="ARBA" id="ARBA00022833"/>
    </source>
</evidence>
<keyword evidence="5 12" id="KW-0812">Transmembrane</keyword>
<proteinExistence type="inferred from homology"/>
<evidence type="ECO:0000256" key="3">
    <source>
        <dbReference type="ARBA" id="ARBA00007931"/>
    </source>
</evidence>
<dbReference type="Proteomes" id="UP000000529">
    <property type="component" value="Chromosome"/>
</dbReference>
<keyword evidence="8" id="KW-0862">Zinc</keyword>
<feature type="transmembrane region" description="Helical" evidence="12">
    <location>
        <begin position="31"/>
        <end position="47"/>
    </location>
</feature>
<keyword evidence="15" id="KW-1185">Reference proteome</keyword>
<dbReference type="PANTHER" id="PTHR39188:SF3">
    <property type="entry name" value="STAGE IV SPORULATION PROTEIN FB"/>
    <property type="match status" value="1"/>
</dbReference>
<keyword evidence="11 12" id="KW-0472">Membrane</keyword>
<dbReference type="GO" id="GO:0046872">
    <property type="term" value="F:metal ion binding"/>
    <property type="evidence" value="ECO:0007669"/>
    <property type="project" value="UniProtKB-KW"/>
</dbReference>
<accession>Q6MBM9</accession>
<evidence type="ECO:0000256" key="2">
    <source>
        <dbReference type="ARBA" id="ARBA00004141"/>
    </source>
</evidence>
<keyword evidence="7" id="KW-0378">Hydrolase</keyword>
<evidence type="ECO:0000256" key="6">
    <source>
        <dbReference type="ARBA" id="ARBA00022723"/>
    </source>
</evidence>
<dbReference type="PANTHER" id="PTHR39188">
    <property type="entry name" value="MEMBRANE-ASSOCIATED ZINC METALLOPROTEASE M50B"/>
    <property type="match status" value="1"/>
</dbReference>
<feature type="transmembrane region" description="Helical" evidence="12">
    <location>
        <begin position="121"/>
        <end position="144"/>
    </location>
</feature>
<organism evidence="14 15">
    <name type="scientific">Protochlamydia amoebophila (strain UWE25)</name>
    <dbReference type="NCBI Taxonomy" id="264201"/>
    <lineage>
        <taxon>Bacteria</taxon>
        <taxon>Pseudomonadati</taxon>
        <taxon>Chlamydiota</taxon>
        <taxon>Chlamydiia</taxon>
        <taxon>Parachlamydiales</taxon>
        <taxon>Parachlamydiaceae</taxon>
        <taxon>Candidatus Protochlamydia</taxon>
    </lineage>
</organism>
<dbReference type="STRING" id="264201.pc1296"/>
<evidence type="ECO:0000256" key="4">
    <source>
        <dbReference type="ARBA" id="ARBA00022670"/>
    </source>
</evidence>